<dbReference type="AlphaFoldDB" id="A0A9Q0BTF0"/>
<protein>
    <submittedName>
        <fullName evidence="1">Uncharacterized protein</fullName>
    </submittedName>
</protein>
<evidence type="ECO:0000313" key="2">
    <source>
        <dbReference type="Proteomes" id="UP001059596"/>
    </source>
</evidence>
<sequence length="57" mass="6044">MACKFGRNDEFSYGIGPRPCWRVSGALIPPTCRHHCYQLPAPPAPPPPPAAIAAGDS</sequence>
<reference evidence="1" key="1">
    <citation type="journal article" date="2023" name="Genome Biol. Evol.">
        <title>Long-read-based Genome Assembly of Drosophila gunungcola Reveals Fewer Chemosensory Genes in Flower-breeding Species.</title>
        <authorList>
            <person name="Negi A."/>
            <person name="Liao B.Y."/>
            <person name="Yeh S.D."/>
        </authorList>
    </citation>
    <scope>NUCLEOTIDE SEQUENCE</scope>
    <source>
        <strain evidence="1">Sukarami</strain>
    </source>
</reference>
<evidence type="ECO:0000313" key="1">
    <source>
        <dbReference type="EMBL" id="KAI8043159.1"/>
    </source>
</evidence>
<gene>
    <name evidence="1" type="ORF">M5D96_004486</name>
</gene>
<keyword evidence="2" id="KW-1185">Reference proteome</keyword>
<accession>A0A9Q0BTF0</accession>
<proteinExistence type="predicted"/>
<organism evidence="1 2">
    <name type="scientific">Drosophila gunungcola</name>
    <name type="common">fruit fly</name>
    <dbReference type="NCBI Taxonomy" id="103775"/>
    <lineage>
        <taxon>Eukaryota</taxon>
        <taxon>Metazoa</taxon>
        <taxon>Ecdysozoa</taxon>
        <taxon>Arthropoda</taxon>
        <taxon>Hexapoda</taxon>
        <taxon>Insecta</taxon>
        <taxon>Pterygota</taxon>
        <taxon>Neoptera</taxon>
        <taxon>Endopterygota</taxon>
        <taxon>Diptera</taxon>
        <taxon>Brachycera</taxon>
        <taxon>Muscomorpha</taxon>
        <taxon>Ephydroidea</taxon>
        <taxon>Drosophilidae</taxon>
        <taxon>Drosophila</taxon>
        <taxon>Sophophora</taxon>
    </lineage>
</organism>
<feature type="non-terminal residue" evidence="1">
    <location>
        <position position="57"/>
    </location>
</feature>
<name>A0A9Q0BTF0_9MUSC</name>
<dbReference type="Proteomes" id="UP001059596">
    <property type="component" value="Unassembled WGS sequence"/>
</dbReference>
<dbReference type="EMBL" id="JAMKOV010000002">
    <property type="protein sequence ID" value="KAI8043159.1"/>
    <property type="molecule type" value="Genomic_DNA"/>
</dbReference>
<comment type="caution">
    <text evidence="1">The sequence shown here is derived from an EMBL/GenBank/DDBJ whole genome shotgun (WGS) entry which is preliminary data.</text>
</comment>